<evidence type="ECO:0000256" key="1">
    <source>
        <dbReference type="SAM" id="Phobius"/>
    </source>
</evidence>
<dbReference type="Proteomes" id="UP000838756">
    <property type="component" value="Unassembled WGS sequence"/>
</dbReference>
<reference evidence="2" key="1">
    <citation type="submission" date="2022-03" db="EMBL/GenBank/DDBJ databases">
        <authorList>
            <person name="Lindestad O."/>
        </authorList>
    </citation>
    <scope>NUCLEOTIDE SEQUENCE</scope>
</reference>
<sequence length="125" mass="14713">MWCWRRMLRIPWTANHVSSTMCLQRILSYFEHITRRGNEIIEKSIVVGNVEGKRPRGRSLTRWSDQLRKTGTRTFYKANLLQYQWPRTEPDGLASYITTLLAIAVITILSHEGPTKERELSRYFG</sequence>
<evidence type="ECO:0000313" key="2">
    <source>
        <dbReference type="EMBL" id="CAH2210267.1"/>
    </source>
</evidence>
<keyword evidence="3" id="KW-1185">Reference proteome</keyword>
<proteinExistence type="predicted"/>
<dbReference type="OrthoDB" id="7490433at2759"/>
<dbReference type="AlphaFoldDB" id="A0A8S4QJP0"/>
<dbReference type="EMBL" id="CAKXAJ010007092">
    <property type="protein sequence ID" value="CAH2210267.1"/>
    <property type="molecule type" value="Genomic_DNA"/>
</dbReference>
<gene>
    <name evidence="2" type="primary">jg18851</name>
    <name evidence="2" type="ORF">PAEG_LOCUS2178</name>
</gene>
<name>A0A8S4QJP0_9NEOP</name>
<keyword evidence="1" id="KW-0812">Transmembrane</keyword>
<keyword evidence="1" id="KW-1133">Transmembrane helix</keyword>
<organism evidence="2 3">
    <name type="scientific">Pararge aegeria aegeria</name>
    <dbReference type="NCBI Taxonomy" id="348720"/>
    <lineage>
        <taxon>Eukaryota</taxon>
        <taxon>Metazoa</taxon>
        <taxon>Ecdysozoa</taxon>
        <taxon>Arthropoda</taxon>
        <taxon>Hexapoda</taxon>
        <taxon>Insecta</taxon>
        <taxon>Pterygota</taxon>
        <taxon>Neoptera</taxon>
        <taxon>Endopterygota</taxon>
        <taxon>Lepidoptera</taxon>
        <taxon>Glossata</taxon>
        <taxon>Ditrysia</taxon>
        <taxon>Papilionoidea</taxon>
        <taxon>Nymphalidae</taxon>
        <taxon>Satyrinae</taxon>
        <taxon>Satyrini</taxon>
        <taxon>Parargina</taxon>
        <taxon>Pararge</taxon>
    </lineage>
</organism>
<comment type="caution">
    <text evidence="2">The sequence shown here is derived from an EMBL/GenBank/DDBJ whole genome shotgun (WGS) entry which is preliminary data.</text>
</comment>
<keyword evidence="1" id="KW-0472">Membrane</keyword>
<accession>A0A8S4QJP0</accession>
<feature type="transmembrane region" description="Helical" evidence="1">
    <location>
        <begin position="93"/>
        <end position="111"/>
    </location>
</feature>
<evidence type="ECO:0000313" key="3">
    <source>
        <dbReference type="Proteomes" id="UP000838756"/>
    </source>
</evidence>
<protein>
    <submittedName>
        <fullName evidence="2">Jg18851 protein</fullName>
    </submittedName>
</protein>